<sequence length="221" mass="23914">MPAQLRQPLDREASWRVIEQQRRAIADVLAELTPAEWESPSLCAHWRIRDVAAHLALTPQPPSLGALFIAGLRANGNYNRLIHDLTVRAANRPVADLVSVIRTHAASRKLPGPTNYRNILFDTMVHGQDIAIPLGRSIDIPLDAAATGATTATEIGWPVWDKRRLDGIALHATDIDWSHGEGAEIHGPIKALLLLVTGRAAALESVTGEGVPALAARLFAD</sequence>
<keyword evidence="3" id="KW-1185">Reference proteome</keyword>
<dbReference type="Pfam" id="PF11716">
    <property type="entry name" value="MDMPI_N"/>
    <property type="match status" value="1"/>
</dbReference>
<dbReference type="Gene3D" id="1.20.120.450">
    <property type="entry name" value="dinb family like domain"/>
    <property type="match status" value="1"/>
</dbReference>
<dbReference type="EMBL" id="VXLC01000006">
    <property type="protein sequence ID" value="KAA8887658.1"/>
    <property type="molecule type" value="Genomic_DNA"/>
</dbReference>
<dbReference type="NCBIfam" id="TIGR03083">
    <property type="entry name" value="maleylpyruvate isomerase family mycothiol-dependent enzyme"/>
    <property type="match status" value="1"/>
</dbReference>
<name>A0A5N0EE17_9NOCA</name>
<dbReference type="InterPro" id="IPR017517">
    <property type="entry name" value="Maleyloyr_isom"/>
</dbReference>
<dbReference type="GO" id="GO:0046872">
    <property type="term" value="F:metal ion binding"/>
    <property type="evidence" value="ECO:0007669"/>
    <property type="project" value="InterPro"/>
</dbReference>
<evidence type="ECO:0000259" key="1">
    <source>
        <dbReference type="Pfam" id="PF11716"/>
    </source>
</evidence>
<dbReference type="GO" id="GO:0016853">
    <property type="term" value="F:isomerase activity"/>
    <property type="evidence" value="ECO:0007669"/>
    <property type="project" value="UniProtKB-KW"/>
</dbReference>
<dbReference type="OrthoDB" id="5178565at2"/>
<proteinExistence type="predicted"/>
<protein>
    <submittedName>
        <fullName evidence="2">Maleylpyruvate isomerase family mycothiol-dependent enzyme</fullName>
    </submittedName>
</protein>
<dbReference type="InterPro" id="IPR034660">
    <property type="entry name" value="DinB/YfiT-like"/>
</dbReference>
<comment type="caution">
    <text evidence="2">The sequence shown here is derived from an EMBL/GenBank/DDBJ whole genome shotgun (WGS) entry which is preliminary data.</text>
</comment>
<evidence type="ECO:0000313" key="2">
    <source>
        <dbReference type="EMBL" id="KAA8887658.1"/>
    </source>
</evidence>
<dbReference type="AlphaFoldDB" id="A0A5N0EE17"/>
<organism evidence="2 3">
    <name type="scientific">Nocardia colli</name>
    <dbReference type="NCBI Taxonomy" id="2545717"/>
    <lineage>
        <taxon>Bacteria</taxon>
        <taxon>Bacillati</taxon>
        <taxon>Actinomycetota</taxon>
        <taxon>Actinomycetes</taxon>
        <taxon>Mycobacteriales</taxon>
        <taxon>Nocardiaceae</taxon>
        <taxon>Nocardia</taxon>
    </lineage>
</organism>
<dbReference type="SUPFAM" id="SSF109854">
    <property type="entry name" value="DinB/YfiT-like putative metalloenzymes"/>
    <property type="match status" value="1"/>
</dbReference>
<gene>
    <name evidence="2" type="ORF">F3087_18565</name>
</gene>
<evidence type="ECO:0000313" key="3">
    <source>
        <dbReference type="Proteomes" id="UP000323876"/>
    </source>
</evidence>
<dbReference type="InterPro" id="IPR024344">
    <property type="entry name" value="MDMPI_metal-binding"/>
</dbReference>
<accession>A0A5N0EE17</accession>
<dbReference type="Proteomes" id="UP000323876">
    <property type="component" value="Unassembled WGS sequence"/>
</dbReference>
<reference evidence="2 3" key="1">
    <citation type="submission" date="2019-09" db="EMBL/GenBank/DDBJ databases">
        <authorList>
            <person name="Wang X."/>
        </authorList>
    </citation>
    <scope>NUCLEOTIDE SEQUENCE [LARGE SCALE GENOMIC DNA]</scope>
    <source>
        <strain evidence="2 3">CICC 11023</strain>
    </source>
</reference>
<feature type="domain" description="Mycothiol-dependent maleylpyruvate isomerase metal-binding" evidence="1">
    <location>
        <begin position="19"/>
        <end position="58"/>
    </location>
</feature>
<dbReference type="RefSeq" id="WP_150403228.1">
    <property type="nucleotide sequence ID" value="NZ_VXLC01000006.1"/>
</dbReference>
<keyword evidence="2" id="KW-0670">Pyruvate</keyword>
<keyword evidence="2" id="KW-0413">Isomerase</keyword>